<dbReference type="EMBL" id="LK996017">
    <property type="protein sequence ID" value="CDX00737.1"/>
    <property type="molecule type" value="Genomic_DNA"/>
</dbReference>
<organism evidence="1">
    <name type="scientific">Desulfitobacterium hafniense</name>
    <name type="common">Desulfitobacterium frappieri</name>
    <dbReference type="NCBI Taxonomy" id="49338"/>
    <lineage>
        <taxon>Bacteria</taxon>
        <taxon>Bacillati</taxon>
        <taxon>Bacillota</taxon>
        <taxon>Clostridia</taxon>
        <taxon>Eubacteriales</taxon>
        <taxon>Desulfitobacteriaceae</taxon>
        <taxon>Desulfitobacterium</taxon>
    </lineage>
</organism>
<reference evidence="1" key="1">
    <citation type="submission" date="2014-07" db="EMBL/GenBank/DDBJ databases">
        <authorList>
            <person name="Hornung V.Bastian."/>
        </authorList>
    </citation>
    <scope>NUCLEOTIDE SEQUENCE</scope>
    <source>
        <strain evidence="1">PCE-S</strain>
    </source>
</reference>
<dbReference type="AlphaFoldDB" id="A0A098AX91"/>
<proteinExistence type="predicted"/>
<accession>A0A098AX91</accession>
<dbReference type="RefSeq" id="WP_208925320.1">
    <property type="nucleotide sequence ID" value="NZ_LK996017.1"/>
</dbReference>
<evidence type="ECO:0000313" key="1">
    <source>
        <dbReference type="EMBL" id="CDX00737.1"/>
    </source>
</evidence>
<gene>
    <name evidence="1" type="ORF">DPCES_0850</name>
</gene>
<sequence>MSEEVKRNCNTCKFGMFERCDTLKNNEQYQKIKDNGLFDTGKWEFKENFICDNYKSIYIEYPIEVSKINQDTNMSGFRDDEIGRFVRVRPCAKEYQNKTYLGLYLGELPVGLQISHNSETKELNVRFNINPAIFVFDLKKIIYGCESWWGFIKSEDELRTITDIDIENVWYVKALEALSQEK</sequence>
<protein>
    <submittedName>
        <fullName evidence="1">Uncharacterized protein</fullName>
    </submittedName>
</protein>
<name>A0A098AX91_DESHA</name>
<dbReference type="PATRIC" id="fig|49338.4.peg.914"/>